<dbReference type="Gene3D" id="3.40.50.10540">
    <property type="entry name" value="Crotonobetainyl-coa:carnitine coa-transferase, domain 1"/>
    <property type="match status" value="1"/>
</dbReference>
<name>A0ABV8R325_9MICC</name>
<dbReference type="Pfam" id="PF02515">
    <property type="entry name" value="CoA_transf_3"/>
    <property type="match status" value="1"/>
</dbReference>
<dbReference type="InterPro" id="IPR050509">
    <property type="entry name" value="CoA-transferase_III"/>
</dbReference>
<comment type="caution">
    <text evidence="1">The sequence shown here is derived from an EMBL/GenBank/DDBJ whole genome shotgun (WGS) entry which is preliminary data.</text>
</comment>
<proteinExistence type="predicted"/>
<gene>
    <name evidence="1" type="ORF">ACFOW9_14215</name>
</gene>
<dbReference type="InterPro" id="IPR003673">
    <property type="entry name" value="CoA-Trfase_fam_III"/>
</dbReference>
<dbReference type="PANTHER" id="PTHR48228">
    <property type="entry name" value="SUCCINYL-COA--D-CITRAMALATE COA-TRANSFERASE"/>
    <property type="match status" value="1"/>
</dbReference>
<keyword evidence="1" id="KW-0808">Transferase</keyword>
<organism evidence="1 2">
    <name type="scientific">Arthrobacter cryoconiti</name>
    <dbReference type="NCBI Taxonomy" id="748907"/>
    <lineage>
        <taxon>Bacteria</taxon>
        <taxon>Bacillati</taxon>
        <taxon>Actinomycetota</taxon>
        <taxon>Actinomycetes</taxon>
        <taxon>Micrococcales</taxon>
        <taxon>Micrococcaceae</taxon>
        <taxon>Arthrobacter</taxon>
    </lineage>
</organism>
<reference evidence="2" key="1">
    <citation type="journal article" date="2019" name="Int. J. Syst. Evol. Microbiol.">
        <title>The Global Catalogue of Microorganisms (GCM) 10K type strain sequencing project: providing services to taxonomists for standard genome sequencing and annotation.</title>
        <authorList>
            <consortium name="The Broad Institute Genomics Platform"/>
            <consortium name="The Broad Institute Genome Sequencing Center for Infectious Disease"/>
            <person name="Wu L."/>
            <person name="Ma J."/>
        </authorList>
    </citation>
    <scope>NUCLEOTIDE SEQUENCE [LARGE SCALE GENOMIC DNA]</scope>
    <source>
        <strain evidence="2">CGMCC 1.10698</strain>
    </source>
</reference>
<dbReference type="RefSeq" id="WP_230066005.1">
    <property type="nucleotide sequence ID" value="NZ_BAABLL010000010.1"/>
</dbReference>
<accession>A0ABV8R325</accession>
<protein>
    <submittedName>
        <fullName evidence="1">CoA transferase</fullName>
    </submittedName>
</protein>
<dbReference type="EMBL" id="JBHSCQ010000022">
    <property type="protein sequence ID" value="MFC4266760.1"/>
    <property type="molecule type" value="Genomic_DNA"/>
</dbReference>
<dbReference type="InterPro" id="IPR023606">
    <property type="entry name" value="CoA-Trfase_III_dom_1_sf"/>
</dbReference>
<dbReference type="GO" id="GO:0016740">
    <property type="term" value="F:transferase activity"/>
    <property type="evidence" value="ECO:0007669"/>
    <property type="project" value="UniProtKB-KW"/>
</dbReference>
<keyword evidence="2" id="KW-1185">Reference proteome</keyword>
<dbReference type="PANTHER" id="PTHR48228:SF4">
    <property type="entry name" value="BLR3030 PROTEIN"/>
    <property type="match status" value="1"/>
</dbReference>
<dbReference type="SUPFAM" id="SSF89796">
    <property type="entry name" value="CoA-transferase family III (CaiB/BaiF)"/>
    <property type="match status" value="2"/>
</dbReference>
<dbReference type="Proteomes" id="UP001595773">
    <property type="component" value="Unassembled WGS sequence"/>
</dbReference>
<sequence length="478" mass="51066">MKANSSDGIPELLGTPGESDFAPSAAPHWSGPYWSGPYWSGPRWWWAGHLDVEGLALGSVLTISRALSAYGASVGNPLDVAFSSASVAASFASWTHLRVNGKSVQGFAPLSGFRQAGDGWVRLHANYPHHVAALLSSLGATTPDAVDAAIRDRSAADVEKLVTEAGGVAVRVRTPVEWESTLQASCLRKEPWIRFQPRTILDPSPPKKAGVATTAAPLAGIKVLDLTRVIAGPSATRLLGALGADVLRIDPPGMAELWDMHMDTGFDKRSALANFALRADLERVRDLIDHADVILTGYRGESLKRFGLDIDSLEMEYPQLPIVTFDAWGDHGPWANRRGFDSIVQAATGISSLYGSGEGGHWKPGALPVQVLDHAVGMGAAAAILTLLRGRNDGMSGSAHLSLARTARELMSLPKPPTGEPTHELTPPLCKAIGDYGDTTYVPPPLHLDGHQLDYKILPRRYGSSELRWDSPLASARG</sequence>
<evidence type="ECO:0000313" key="2">
    <source>
        <dbReference type="Proteomes" id="UP001595773"/>
    </source>
</evidence>
<evidence type="ECO:0000313" key="1">
    <source>
        <dbReference type="EMBL" id="MFC4266760.1"/>
    </source>
</evidence>